<dbReference type="InterPro" id="IPR005632">
    <property type="entry name" value="Chaperone_Skp"/>
</dbReference>
<gene>
    <name evidence="5" type="ORF">FLL45_10775</name>
</gene>
<dbReference type="RefSeq" id="WP_142942020.1">
    <property type="nucleotide sequence ID" value="NZ_VIKR01000002.1"/>
</dbReference>
<keyword evidence="2 4" id="KW-0732">Signal</keyword>
<reference evidence="5 6" key="1">
    <citation type="submission" date="2019-06" db="EMBL/GenBank/DDBJ databases">
        <title>Draft genome of Aliikangiella marina GYP-15.</title>
        <authorList>
            <person name="Wang G."/>
        </authorList>
    </citation>
    <scope>NUCLEOTIDE SEQUENCE [LARGE SCALE GENOMIC DNA]</scope>
    <source>
        <strain evidence="5 6">GYP-15</strain>
    </source>
</reference>
<accession>A0A545TE14</accession>
<dbReference type="AlphaFoldDB" id="A0A545TE14"/>
<dbReference type="OrthoDB" id="6194798at2"/>
<dbReference type="EMBL" id="VIKR01000002">
    <property type="protein sequence ID" value="TQV75406.1"/>
    <property type="molecule type" value="Genomic_DNA"/>
</dbReference>
<protein>
    <submittedName>
        <fullName evidence="5">OmpH family outer membrane protein</fullName>
    </submittedName>
</protein>
<evidence type="ECO:0000313" key="6">
    <source>
        <dbReference type="Proteomes" id="UP000317839"/>
    </source>
</evidence>
<evidence type="ECO:0000256" key="1">
    <source>
        <dbReference type="ARBA" id="ARBA00009091"/>
    </source>
</evidence>
<dbReference type="GO" id="GO:0005829">
    <property type="term" value="C:cytosol"/>
    <property type="evidence" value="ECO:0007669"/>
    <property type="project" value="TreeGrafter"/>
</dbReference>
<keyword evidence="6" id="KW-1185">Reference proteome</keyword>
<dbReference type="GO" id="GO:0050821">
    <property type="term" value="P:protein stabilization"/>
    <property type="evidence" value="ECO:0007669"/>
    <property type="project" value="TreeGrafter"/>
</dbReference>
<feature type="coiled-coil region" evidence="3">
    <location>
        <begin position="44"/>
        <end position="71"/>
    </location>
</feature>
<name>A0A545TE14_9GAMM</name>
<dbReference type="Gene3D" id="3.30.910.20">
    <property type="entry name" value="Skp domain"/>
    <property type="match status" value="1"/>
</dbReference>
<dbReference type="PANTHER" id="PTHR35089:SF1">
    <property type="entry name" value="CHAPERONE PROTEIN SKP"/>
    <property type="match status" value="1"/>
</dbReference>
<feature type="signal peptide" evidence="4">
    <location>
        <begin position="1"/>
        <end position="20"/>
    </location>
</feature>
<dbReference type="InterPro" id="IPR024930">
    <property type="entry name" value="Skp_dom_sf"/>
</dbReference>
<proteinExistence type="inferred from homology"/>
<dbReference type="SUPFAM" id="SSF111384">
    <property type="entry name" value="OmpH-like"/>
    <property type="match status" value="1"/>
</dbReference>
<feature type="chain" id="PRO_5022104653" evidence="4">
    <location>
        <begin position="21"/>
        <end position="168"/>
    </location>
</feature>
<evidence type="ECO:0000256" key="3">
    <source>
        <dbReference type="SAM" id="Coils"/>
    </source>
</evidence>
<evidence type="ECO:0000313" key="5">
    <source>
        <dbReference type="EMBL" id="TQV75406.1"/>
    </source>
</evidence>
<dbReference type="SMART" id="SM00935">
    <property type="entry name" value="OmpH"/>
    <property type="match status" value="1"/>
</dbReference>
<evidence type="ECO:0000256" key="2">
    <source>
        <dbReference type="ARBA" id="ARBA00022729"/>
    </source>
</evidence>
<sequence length="168" mass="18799">MLKKSIMTFALLFMAASVQAADFRIGVVDTKAVLSKAPQLKAANDRIKQQFQERQNELVELQKQGEDLKAKAKRDQMTMTGAQRLEIDRQLQALDSQFSLKQKFFQEDIKIATSQEQQKVAQKINEAIQKIAAEDKFDLILAKEVAIHAVPAIDITDKVIAMISNPAG</sequence>
<dbReference type="Pfam" id="PF03938">
    <property type="entry name" value="OmpH"/>
    <property type="match status" value="1"/>
</dbReference>
<dbReference type="GO" id="GO:0051082">
    <property type="term" value="F:unfolded protein binding"/>
    <property type="evidence" value="ECO:0007669"/>
    <property type="project" value="InterPro"/>
</dbReference>
<comment type="similarity">
    <text evidence="1">Belongs to the Skp family.</text>
</comment>
<dbReference type="PANTHER" id="PTHR35089">
    <property type="entry name" value="CHAPERONE PROTEIN SKP"/>
    <property type="match status" value="1"/>
</dbReference>
<keyword evidence="3" id="KW-0175">Coiled coil</keyword>
<organism evidence="5 6">
    <name type="scientific">Aliikangiella marina</name>
    <dbReference type="NCBI Taxonomy" id="1712262"/>
    <lineage>
        <taxon>Bacteria</taxon>
        <taxon>Pseudomonadati</taxon>
        <taxon>Pseudomonadota</taxon>
        <taxon>Gammaproteobacteria</taxon>
        <taxon>Oceanospirillales</taxon>
        <taxon>Pleioneaceae</taxon>
        <taxon>Aliikangiella</taxon>
    </lineage>
</organism>
<comment type="caution">
    <text evidence="5">The sequence shown here is derived from an EMBL/GenBank/DDBJ whole genome shotgun (WGS) entry which is preliminary data.</text>
</comment>
<evidence type="ECO:0000256" key="4">
    <source>
        <dbReference type="SAM" id="SignalP"/>
    </source>
</evidence>
<dbReference type="Proteomes" id="UP000317839">
    <property type="component" value="Unassembled WGS sequence"/>
</dbReference>